<dbReference type="Proteomes" id="UP000182146">
    <property type="component" value="Unassembled WGS sequence"/>
</dbReference>
<organism evidence="6 7">
    <name type="scientific">Geoalkalibacter ferrihydriticus</name>
    <dbReference type="NCBI Taxonomy" id="392333"/>
    <lineage>
        <taxon>Bacteria</taxon>
        <taxon>Pseudomonadati</taxon>
        <taxon>Thermodesulfobacteriota</taxon>
        <taxon>Desulfuromonadia</taxon>
        <taxon>Desulfuromonadales</taxon>
        <taxon>Geoalkalibacteraceae</taxon>
        <taxon>Geoalkalibacter</taxon>
    </lineage>
</organism>
<evidence type="ECO:0000256" key="4">
    <source>
        <dbReference type="PIRSR" id="PIRSR006806-1"/>
    </source>
</evidence>
<evidence type="ECO:0000313" key="7">
    <source>
        <dbReference type="Proteomes" id="UP000182146"/>
    </source>
</evidence>
<dbReference type="GO" id="GO:0030272">
    <property type="term" value="F:5-formyltetrahydrofolate cyclo-ligase activity"/>
    <property type="evidence" value="ECO:0007669"/>
    <property type="project" value="UniProtKB-EC"/>
</dbReference>
<keyword evidence="2 4" id="KW-0547">Nucleotide-binding</keyword>
<dbReference type="PIRSF" id="PIRSF006806">
    <property type="entry name" value="FTHF_cligase"/>
    <property type="match status" value="1"/>
</dbReference>
<protein>
    <recommendedName>
        <fullName evidence="5">5-formyltetrahydrofolate cyclo-ligase</fullName>
        <ecNumber evidence="5">6.3.3.2</ecNumber>
    </recommendedName>
</protein>
<feature type="binding site" evidence="4">
    <location>
        <begin position="3"/>
        <end position="7"/>
    </location>
    <ligand>
        <name>ATP</name>
        <dbReference type="ChEBI" id="CHEBI:30616"/>
    </ligand>
</feature>
<evidence type="ECO:0000313" key="6">
    <source>
        <dbReference type="EMBL" id="SDL37218.1"/>
    </source>
</evidence>
<sequence>MAKSSVRDSLLAHRRHLSIDTCLLWSRQVQQQVIGSAVFQQAQTLALYSPINNEVFTEELFAAARSTAKRVCYPRVEGQSLEFIEVADRGQLAHGRFGILEPSGGTVVSIAEIDLLVLPGVAFDHAGHRLGYGKGFYDRALQRIGARSILVGLCFEFQRVAALPFEAHDVPMKLIFTEAGIFPTNNPGNRRANS</sequence>
<gene>
    <name evidence="6" type="ORF">SAMN05660860_00459</name>
</gene>
<dbReference type="SUPFAM" id="SSF100950">
    <property type="entry name" value="NagB/RpiA/CoA transferase-like"/>
    <property type="match status" value="1"/>
</dbReference>
<reference evidence="6 7" key="1">
    <citation type="submission" date="2016-10" db="EMBL/GenBank/DDBJ databases">
        <authorList>
            <person name="de Groot N.N."/>
        </authorList>
    </citation>
    <scope>NUCLEOTIDE SEQUENCE [LARGE SCALE GENOMIC DNA]</scope>
    <source>
        <strain evidence="6 7">DSM 17813</strain>
    </source>
</reference>
<dbReference type="EMBL" id="FNGU01000001">
    <property type="protein sequence ID" value="SDL37218.1"/>
    <property type="molecule type" value="Genomic_DNA"/>
</dbReference>
<dbReference type="InterPro" id="IPR024185">
    <property type="entry name" value="FTHF_cligase-like_sf"/>
</dbReference>
<dbReference type="GO" id="GO:0046872">
    <property type="term" value="F:metal ion binding"/>
    <property type="evidence" value="ECO:0007669"/>
    <property type="project" value="UniProtKB-KW"/>
</dbReference>
<dbReference type="InterPro" id="IPR002698">
    <property type="entry name" value="FTHF_cligase"/>
</dbReference>
<dbReference type="STRING" id="392333.SAMN05660860_00459"/>
<dbReference type="Gene3D" id="3.40.50.10420">
    <property type="entry name" value="NagB/RpiA/CoA transferase-like"/>
    <property type="match status" value="1"/>
</dbReference>
<evidence type="ECO:0000256" key="2">
    <source>
        <dbReference type="ARBA" id="ARBA00022741"/>
    </source>
</evidence>
<comment type="cofactor">
    <cofactor evidence="5">
        <name>Mg(2+)</name>
        <dbReference type="ChEBI" id="CHEBI:18420"/>
    </cofactor>
</comment>
<dbReference type="GO" id="GO:0005524">
    <property type="term" value="F:ATP binding"/>
    <property type="evidence" value="ECO:0007669"/>
    <property type="project" value="UniProtKB-KW"/>
</dbReference>
<evidence type="ECO:0000256" key="3">
    <source>
        <dbReference type="ARBA" id="ARBA00022840"/>
    </source>
</evidence>
<name>A0A1G9JI99_9BACT</name>
<keyword evidence="5" id="KW-0460">Magnesium</keyword>
<evidence type="ECO:0000256" key="1">
    <source>
        <dbReference type="ARBA" id="ARBA00010638"/>
    </source>
</evidence>
<dbReference type="InterPro" id="IPR037171">
    <property type="entry name" value="NagB/RpiA_transferase-like"/>
</dbReference>
<dbReference type="Pfam" id="PF01812">
    <property type="entry name" value="5-FTHF_cyc-lig"/>
    <property type="match status" value="1"/>
</dbReference>
<dbReference type="PANTHER" id="PTHR23407">
    <property type="entry name" value="ATPASE INHIBITOR/5-FORMYLTETRAHYDROFOLATE CYCLO-LIGASE"/>
    <property type="match status" value="1"/>
</dbReference>
<dbReference type="PANTHER" id="PTHR23407:SF1">
    <property type="entry name" value="5-FORMYLTETRAHYDROFOLATE CYCLO-LIGASE"/>
    <property type="match status" value="1"/>
</dbReference>
<evidence type="ECO:0000256" key="5">
    <source>
        <dbReference type="RuleBase" id="RU361279"/>
    </source>
</evidence>
<keyword evidence="5" id="KW-0479">Metal-binding</keyword>
<comment type="catalytic activity">
    <reaction evidence="5">
        <text>(6S)-5-formyl-5,6,7,8-tetrahydrofolate + ATP = (6R)-5,10-methenyltetrahydrofolate + ADP + phosphate</text>
        <dbReference type="Rhea" id="RHEA:10488"/>
        <dbReference type="ChEBI" id="CHEBI:30616"/>
        <dbReference type="ChEBI" id="CHEBI:43474"/>
        <dbReference type="ChEBI" id="CHEBI:57455"/>
        <dbReference type="ChEBI" id="CHEBI:57457"/>
        <dbReference type="ChEBI" id="CHEBI:456216"/>
        <dbReference type="EC" id="6.3.3.2"/>
    </reaction>
</comment>
<accession>A0A1G9JI99</accession>
<dbReference type="AlphaFoldDB" id="A0A1G9JI99"/>
<dbReference type="EC" id="6.3.3.2" evidence="5"/>
<feature type="binding site" evidence="4">
    <location>
        <begin position="129"/>
        <end position="137"/>
    </location>
    <ligand>
        <name>ATP</name>
        <dbReference type="ChEBI" id="CHEBI:30616"/>
    </ligand>
</feature>
<comment type="similarity">
    <text evidence="1 5">Belongs to the 5-formyltetrahydrofolate cyclo-ligase family.</text>
</comment>
<proteinExistence type="inferred from homology"/>
<feature type="binding site" evidence="4">
    <location>
        <position position="54"/>
    </location>
    <ligand>
        <name>substrate</name>
    </ligand>
</feature>
<keyword evidence="6" id="KW-0436">Ligase</keyword>
<keyword evidence="3 4" id="KW-0067">ATP-binding</keyword>
<dbReference type="RefSeq" id="WP_052446209.1">
    <property type="nucleotide sequence ID" value="NZ_FNGU01000001.1"/>
</dbReference>
<dbReference type="OrthoDB" id="9801938at2"/>
<dbReference type="NCBIfam" id="TIGR02727">
    <property type="entry name" value="MTHFS_bact"/>
    <property type="match status" value="1"/>
</dbReference>
<dbReference type="GO" id="GO:0009396">
    <property type="term" value="P:folic acid-containing compound biosynthetic process"/>
    <property type="evidence" value="ECO:0007669"/>
    <property type="project" value="TreeGrafter"/>
</dbReference>
<dbReference type="GO" id="GO:0035999">
    <property type="term" value="P:tetrahydrofolate interconversion"/>
    <property type="evidence" value="ECO:0007669"/>
    <property type="project" value="TreeGrafter"/>
</dbReference>